<dbReference type="EMBL" id="JBHUCP010000033">
    <property type="protein sequence ID" value="MFD1534348.1"/>
    <property type="molecule type" value="Genomic_DNA"/>
</dbReference>
<evidence type="ECO:0000256" key="3">
    <source>
        <dbReference type="ARBA" id="ARBA00022801"/>
    </source>
</evidence>
<keyword evidence="2" id="KW-0479">Metal-binding</keyword>
<protein>
    <submittedName>
        <fullName evidence="6">Mycofactocin biosynthesis peptidyl-dipeptidase MftE</fullName>
    </submittedName>
</protein>
<evidence type="ECO:0000256" key="2">
    <source>
        <dbReference type="ARBA" id="ARBA00022723"/>
    </source>
</evidence>
<keyword evidence="4" id="KW-0862">Zinc</keyword>
<name>A0ABW4FUU4_9PSEU</name>
<evidence type="ECO:0000313" key="6">
    <source>
        <dbReference type="EMBL" id="MFD1534348.1"/>
    </source>
</evidence>
<comment type="similarity">
    <text evidence="5">Belongs to the creatininase superfamily.</text>
</comment>
<dbReference type="InterPro" id="IPR003785">
    <property type="entry name" value="Creatininase/forma_Hydrolase"/>
</dbReference>
<dbReference type="InterPro" id="IPR023871">
    <property type="entry name" value="MftE"/>
</dbReference>
<dbReference type="PANTHER" id="PTHR35005:SF1">
    <property type="entry name" value="2-AMINO-5-FORMYLAMINO-6-RIBOSYLAMINOPYRIMIDIN-4(3H)-ONE 5'-MONOPHOSPHATE DEFORMYLASE"/>
    <property type="match status" value="1"/>
</dbReference>
<keyword evidence="7" id="KW-1185">Reference proteome</keyword>
<organism evidence="6 7">
    <name type="scientific">Pseudonocardia aurantiaca</name>
    <dbReference type="NCBI Taxonomy" id="75290"/>
    <lineage>
        <taxon>Bacteria</taxon>
        <taxon>Bacillati</taxon>
        <taxon>Actinomycetota</taxon>
        <taxon>Actinomycetes</taxon>
        <taxon>Pseudonocardiales</taxon>
        <taxon>Pseudonocardiaceae</taxon>
        <taxon>Pseudonocardia</taxon>
    </lineage>
</organism>
<accession>A0ABW4FUU4</accession>
<dbReference type="NCBIfam" id="TIGR03964">
    <property type="entry name" value="mycofact_creat"/>
    <property type="match status" value="1"/>
</dbReference>
<dbReference type="Proteomes" id="UP001597145">
    <property type="component" value="Unassembled WGS sequence"/>
</dbReference>
<keyword evidence="3" id="KW-0378">Hydrolase</keyword>
<evidence type="ECO:0000256" key="1">
    <source>
        <dbReference type="ARBA" id="ARBA00001947"/>
    </source>
</evidence>
<proteinExistence type="inferred from homology"/>
<dbReference type="Pfam" id="PF02633">
    <property type="entry name" value="Creatininase"/>
    <property type="match status" value="1"/>
</dbReference>
<evidence type="ECO:0000313" key="7">
    <source>
        <dbReference type="Proteomes" id="UP001597145"/>
    </source>
</evidence>
<comment type="caution">
    <text evidence="6">The sequence shown here is derived from an EMBL/GenBank/DDBJ whole genome shotgun (WGS) entry which is preliminary data.</text>
</comment>
<evidence type="ECO:0000256" key="4">
    <source>
        <dbReference type="ARBA" id="ARBA00022833"/>
    </source>
</evidence>
<sequence length="251" mass="25967">MLLGEHTWTELAGRRTLLVPVGSVEQHGPHLPLDTDTRVAAAVASRAATEWLAGRAAEAVDAADCRARRSVLVAPPLSYGASGEHEAFAGTLSIGHEALRAVLVELGRSAGRWAARLVFVNGHGGNFPTVPEAVAQLRDEGRDAAWFGCGVPGGDAHAGRTETSMLLALAPELVRLDAAAAGNTSPLTELLPALRSGGVAAVSRNGVLGDPAGANAEEGERLLDAMASQLRTALSRWEPTGTGQLRPGFGR</sequence>
<dbReference type="SUPFAM" id="SSF102215">
    <property type="entry name" value="Creatininase"/>
    <property type="match status" value="1"/>
</dbReference>
<dbReference type="RefSeq" id="WP_343984669.1">
    <property type="nucleotide sequence ID" value="NZ_BAAAJG010000025.1"/>
</dbReference>
<reference evidence="7" key="1">
    <citation type="journal article" date="2019" name="Int. J. Syst. Evol. Microbiol.">
        <title>The Global Catalogue of Microorganisms (GCM) 10K type strain sequencing project: providing services to taxonomists for standard genome sequencing and annotation.</title>
        <authorList>
            <consortium name="The Broad Institute Genomics Platform"/>
            <consortium name="The Broad Institute Genome Sequencing Center for Infectious Disease"/>
            <person name="Wu L."/>
            <person name="Ma J."/>
        </authorList>
    </citation>
    <scope>NUCLEOTIDE SEQUENCE [LARGE SCALE GENOMIC DNA]</scope>
    <source>
        <strain evidence="7">JCM 12165</strain>
    </source>
</reference>
<dbReference type="PANTHER" id="PTHR35005">
    <property type="entry name" value="3-DEHYDRO-SCYLLO-INOSOSE HYDROLASE"/>
    <property type="match status" value="1"/>
</dbReference>
<comment type="cofactor">
    <cofactor evidence="1">
        <name>Zn(2+)</name>
        <dbReference type="ChEBI" id="CHEBI:29105"/>
    </cofactor>
</comment>
<dbReference type="Gene3D" id="3.40.50.10310">
    <property type="entry name" value="Creatininase"/>
    <property type="match status" value="1"/>
</dbReference>
<gene>
    <name evidence="6" type="primary">mftE</name>
    <name evidence="6" type="ORF">ACFSCY_33515</name>
</gene>
<dbReference type="InterPro" id="IPR024087">
    <property type="entry name" value="Creatininase-like_sf"/>
</dbReference>
<evidence type="ECO:0000256" key="5">
    <source>
        <dbReference type="ARBA" id="ARBA00024029"/>
    </source>
</evidence>